<evidence type="ECO:0000313" key="2">
    <source>
        <dbReference type="EMBL" id="OAS82884.1"/>
    </source>
</evidence>
<name>A0A179SNG2_9BACI</name>
<gene>
    <name evidence="2" type="ORF">A6K24_12270</name>
</gene>
<feature type="transmembrane region" description="Helical" evidence="1">
    <location>
        <begin position="96"/>
        <end position="119"/>
    </location>
</feature>
<dbReference type="AlphaFoldDB" id="A0A179SNG2"/>
<feature type="transmembrane region" description="Helical" evidence="1">
    <location>
        <begin position="305"/>
        <end position="323"/>
    </location>
</feature>
<keyword evidence="1" id="KW-1133">Transmembrane helix</keyword>
<evidence type="ECO:0000313" key="3">
    <source>
        <dbReference type="Proteomes" id="UP000078534"/>
    </source>
</evidence>
<dbReference type="OrthoDB" id="2371185at2"/>
<keyword evidence="1" id="KW-0472">Membrane</keyword>
<feature type="transmembrane region" description="Helical" evidence="1">
    <location>
        <begin position="335"/>
        <end position="356"/>
    </location>
</feature>
<protein>
    <recommendedName>
        <fullName evidence="4">MFS transporter</fullName>
    </recommendedName>
</protein>
<dbReference type="Proteomes" id="UP000078534">
    <property type="component" value="Unassembled WGS sequence"/>
</dbReference>
<feature type="transmembrane region" description="Helical" evidence="1">
    <location>
        <begin position="362"/>
        <end position="381"/>
    </location>
</feature>
<dbReference type="SUPFAM" id="SSF103473">
    <property type="entry name" value="MFS general substrate transporter"/>
    <property type="match status" value="1"/>
</dbReference>
<feature type="transmembrane region" description="Helical" evidence="1">
    <location>
        <begin position="244"/>
        <end position="263"/>
    </location>
</feature>
<feature type="transmembrane region" description="Helical" evidence="1">
    <location>
        <begin position="275"/>
        <end position="299"/>
    </location>
</feature>
<dbReference type="EMBL" id="LWSG01000044">
    <property type="protein sequence ID" value="OAS82884.1"/>
    <property type="molecule type" value="Genomic_DNA"/>
</dbReference>
<feature type="transmembrane region" description="Helical" evidence="1">
    <location>
        <begin position="131"/>
        <end position="152"/>
    </location>
</feature>
<feature type="transmembrane region" description="Helical" evidence="1">
    <location>
        <begin position="43"/>
        <end position="60"/>
    </location>
</feature>
<comment type="caution">
    <text evidence="2">The sequence shown here is derived from an EMBL/GenBank/DDBJ whole genome shotgun (WGS) entry which is preliminary data.</text>
</comment>
<feature type="transmembrane region" description="Helical" evidence="1">
    <location>
        <begin position="72"/>
        <end position="90"/>
    </location>
</feature>
<evidence type="ECO:0008006" key="4">
    <source>
        <dbReference type="Google" id="ProtNLM"/>
    </source>
</evidence>
<evidence type="ECO:0000256" key="1">
    <source>
        <dbReference type="SAM" id="Phobius"/>
    </source>
</evidence>
<dbReference type="RefSeq" id="WP_066339597.1">
    <property type="nucleotide sequence ID" value="NZ_LWSG01000044.1"/>
</dbReference>
<proteinExistence type="predicted"/>
<sequence length="395" mass="45182">MKLTGEMKQLLMMCASAMIIFVYIGIFVNLYIWERNHDLFDVAWYNIWMVFSSAFCYSYATKQLINHSIKTLVRLSAFFGAISFLLLSGFHPENELVGIVMYALPIGAMMGSYWGGMNIMLSVYGKGKEFVIFFSVFAIVGQIISISIPLLSAAIIELVGFIGSFLLMLIFVSLMFIMSFRIPNFTLKNVDERISFRKVFSFRNVATKRMKLMLKTTFFHGVVMMFQNLFVLIFTFQITENEWLIALLNIVYTFSSIIALKLFNQIQTISYKTWLRIGMTLISIGFICAIIGGSILLIISNICTTFGLFYVNTIIFSGQLSVLQNENISKKVSFLFWREWMFFISRFLVIGTLLFVDLSGPLFYILMTFVVICGFSIPSVFPNKNKSMKTKKAIA</sequence>
<keyword evidence="1" id="KW-0812">Transmembrane</keyword>
<feature type="transmembrane region" description="Helical" evidence="1">
    <location>
        <begin position="218"/>
        <end position="238"/>
    </location>
</feature>
<keyword evidence="3" id="KW-1185">Reference proteome</keyword>
<accession>A0A179SNG2</accession>
<organism evidence="2 3">
    <name type="scientific">Metabacillus litoralis</name>
    <dbReference type="NCBI Taxonomy" id="152268"/>
    <lineage>
        <taxon>Bacteria</taxon>
        <taxon>Bacillati</taxon>
        <taxon>Bacillota</taxon>
        <taxon>Bacilli</taxon>
        <taxon>Bacillales</taxon>
        <taxon>Bacillaceae</taxon>
        <taxon>Metabacillus</taxon>
    </lineage>
</organism>
<feature type="transmembrane region" description="Helical" evidence="1">
    <location>
        <begin position="158"/>
        <end position="178"/>
    </location>
</feature>
<reference evidence="3" key="1">
    <citation type="submission" date="2016-04" db="EMBL/GenBank/DDBJ databases">
        <authorList>
            <person name="Lyu Z."/>
            <person name="Lyu W."/>
        </authorList>
    </citation>
    <scope>NUCLEOTIDE SEQUENCE [LARGE SCALE GENOMIC DNA]</scope>
    <source>
        <strain evidence="3">C44</strain>
    </source>
</reference>
<dbReference type="InterPro" id="IPR036259">
    <property type="entry name" value="MFS_trans_sf"/>
</dbReference>
<feature type="transmembrane region" description="Helical" evidence="1">
    <location>
        <begin position="12"/>
        <end position="31"/>
    </location>
</feature>